<dbReference type="Proteomes" id="UP001608902">
    <property type="component" value="Unassembled WGS sequence"/>
</dbReference>
<reference evidence="2 3" key="1">
    <citation type="submission" date="2024-08" db="EMBL/GenBank/DDBJ databases">
        <title>Gnathostoma spinigerum genome.</title>
        <authorList>
            <person name="Gonzalez-Bertolin B."/>
            <person name="Monzon S."/>
            <person name="Zaballos A."/>
            <person name="Jimenez P."/>
            <person name="Dekumyoy P."/>
            <person name="Varona S."/>
            <person name="Cuesta I."/>
            <person name="Sumanam S."/>
            <person name="Adisakwattana P."/>
            <person name="Gasser R.B."/>
            <person name="Hernandez-Gonzalez A."/>
            <person name="Young N.D."/>
            <person name="Perteguer M.J."/>
        </authorList>
    </citation>
    <scope>NUCLEOTIDE SEQUENCE [LARGE SCALE GENOMIC DNA]</scope>
    <source>
        <strain evidence="2">AL3</strain>
        <tissue evidence="2">Liver</tissue>
    </source>
</reference>
<proteinExistence type="predicted"/>
<dbReference type="EMBL" id="JBGFUD010001800">
    <property type="protein sequence ID" value="MFH4976774.1"/>
    <property type="molecule type" value="Genomic_DNA"/>
</dbReference>
<feature type="compositionally biased region" description="Polar residues" evidence="1">
    <location>
        <begin position="10"/>
        <end position="20"/>
    </location>
</feature>
<protein>
    <submittedName>
        <fullName evidence="2">Uncharacterized protein</fullName>
    </submittedName>
</protein>
<evidence type="ECO:0000313" key="3">
    <source>
        <dbReference type="Proteomes" id="UP001608902"/>
    </source>
</evidence>
<organism evidence="2 3">
    <name type="scientific">Gnathostoma spinigerum</name>
    <dbReference type="NCBI Taxonomy" id="75299"/>
    <lineage>
        <taxon>Eukaryota</taxon>
        <taxon>Metazoa</taxon>
        <taxon>Ecdysozoa</taxon>
        <taxon>Nematoda</taxon>
        <taxon>Chromadorea</taxon>
        <taxon>Rhabditida</taxon>
        <taxon>Spirurina</taxon>
        <taxon>Gnathostomatomorpha</taxon>
        <taxon>Gnathostomatoidea</taxon>
        <taxon>Gnathostomatidae</taxon>
        <taxon>Gnathostoma</taxon>
    </lineage>
</organism>
<evidence type="ECO:0000256" key="1">
    <source>
        <dbReference type="SAM" id="MobiDB-lite"/>
    </source>
</evidence>
<gene>
    <name evidence="2" type="ORF">AB6A40_003483</name>
</gene>
<keyword evidence="3" id="KW-1185">Reference proteome</keyword>
<feature type="compositionally biased region" description="Polar residues" evidence="1">
    <location>
        <begin position="66"/>
        <end position="89"/>
    </location>
</feature>
<comment type="caution">
    <text evidence="2">The sequence shown here is derived from an EMBL/GenBank/DDBJ whole genome shotgun (WGS) entry which is preliminary data.</text>
</comment>
<evidence type="ECO:0000313" key="2">
    <source>
        <dbReference type="EMBL" id="MFH4976774.1"/>
    </source>
</evidence>
<sequence>MRPSCRKNGTHSLSTPQNASKHPRFFKFINPPCLLRKSEISDNQQRVEILLLTSTKWRCSRRSGKASANSKLESSPQTRKTLPKDSLSN</sequence>
<accession>A0ABD6EHF8</accession>
<feature type="region of interest" description="Disordered" evidence="1">
    <location>
        <begin position="1"/>
        <end position="24"/>
    </location>
</feature>
<dbReference type="AlphaFoldDB" id="A0ABD6EHF8"/>
<name>A0ABD6EHF8_9BILA</name>
<feature type="region of interest" description="Disordered" evidence="1">
    <location>
        <begin position="59"/>
        <end position="89"/>
    </location>
</feature>